<accession>A0ABR1U5S0</accession>
<dbReference type="EMBL" id="JAQQWM010000008">
    <property type="protein sequence ID" value="KAK8054253.1"/>
    <property type="molecule type" value="Genomic_DNA"/>
</dbReference>
<organism evidence="3 4">
    <name type="scientific">Apiospora saccharicola</name>
    <dbReference type="NCBI Taxonomy" id="335842"/>
    <lineage>
        <taxon>Eukaryota</taxon>
        <taxon>Fungi</taxon>
        <taxon>Dikarya</taxon>
        <taxon>Ascomycota</taxon>
        <taxon>Pezizomycotina</taxon>
        <taxon>Sordariomycetes</taxon>
        <taxon>Xylariomycetidae</taxon>
        <taxon>Amphisphaeriales</taxon>
        <taxon>Apiosporaceae</taxon>
        <taxon>Apiospora</taxon>
    </lineage>
</organism>
<name>A0ABR1U5S0_9PEZI</name>
<evidence type="ECO:0000313" key="4">
    <source>
        <dbReference type="Proteomes" id="UP001446871"/>
    </source>
</evidence>
<protein>
    <recommendedName>
        <fullName evidence="5">MARVEL domain-containing protein</fullName>
    </recommendedName>
</protein>
<feature type="transmembrane region" description="Helical" evidence="2">
    <location>
        <begin position="148"/>
        <end position="168"/>
    </location>
</feature>
<keyword evidence="2" id="KW-0812">Transmembrane</keyword>
<feature type="region of interest" description="Disordered" evidence="1">
    <location>
        <begin position="1"/>
        <end position="35"/>
    </location>
</feature>
<feature type="compositionally biased region" description="Polar residues" evidence="1">
    <location>
        <begin position="1"/>
        <end position="14"/>
    </location>
</feature>
<evidence type="ECO:0008006" key="5">
    <source>
        <dbReference type="Google" id="ProtNLM"/>
    </source>
</evidence>
<reference evidence="3 4" key="1">
    <citation type="submission" date="2023-01" db="EMBL/GenBank/DDBJ databases">
        <title>Analysis of 21 Apiospora genomes using comparative genomics revels a genus with tremendous synthesis potential of carbohydrate active enzymes and secondary metabolites.</title>
        <authorList>
            <person name="Sorensen T."/>
        </authorList>
    </citation>
    <scope>NUCLEOTIDE SEQUENCE [LARGE SCALE GENOMIC DNA]</scope>
    <source>
        <strain evidence="3 4">CBS 83171</strain>
    </source>
</reference>
<keyword evidence="4" id="KW-1185">Reference proteome</keyword>
<feature type="transmembrane region" description="Helical" evidence="2">
    <location>
        <begin position="107"/>
        <end position="127"/>
    </location>
</feature>
<dbReference type="Proteomes" id="UP001446871">
    <property type="component" value="Unassembled WGS sequence"/>
</dbReference>
<evidence type="ECO:0000256" key="2">
    <source>
        <dbReference type="SAM" id="Phobius"/>
    </source>
</evidence>
<keyword evidence="2" id="KW-1133">Transmembrane helix</keyword>
<keyword evidence="2" id="KW-0472">Membrane</keyword>
<gene>
    <name evidence="3" type="ORF">PG996_013554</name>
</gene>
<evidence type="ECO:0000256" key="1">
    <source>
        <dbReference type="SAM" id="MobiDB-lite"/>
    </source>
</evidence>
<feature type="transmembrane region" description="Helical" evidence="2">
    <location>
        <begin position="231"/>
        <end position="250"/>
    </location>
</feature>
<feature type="transmembrane region" description="Helical" evidence="2">
    <location>
        <begin position="37"/>
        <end position="58"/>
    </location>
</feature>
<evidence type="ECO:0000313" key="3">
    <source>
        <dbReference type="EMBL" id="KAK8054253.1"/>
    </source>
</evidence>
<proteinExistence type="predicted"/>
<comment type="caution">
    <text evidence="3">The sequence shown here is derived from an EMBL/GenBank/DDBJ whole genome shotgun (WGS) entry which is preliminary data.</text>
</comment>
<sequence length="278" mass="30424">MSGQHFYTATNPGQQYEFPRQKPSPNTGRPPSHPTPLMRWLTGVSALLGLVSLTALAFKCLSDISWNDSNAAPSVELKPAGAGSGENDALFLFPRDLERFRNYGGTLAWVAIIIGLTLAPMTAYCSWRVGKTGPYYYEKTTRFFTYALYHLYWIFPLAVFALLTAAHAQSAHMAAKIFKSTTKYGEYDPTGVFDLETLACESNRLARNMGGGGATAASVENLARVCVGEMATRWLLVAIAALTAGLALILELDRRGARRFIAATEKVRGHVDARDVYV</sequence>